<keyword evidence="2" id="KW-0808">Transferase</keyword>
<gene>
    <name evidence="2" type="ORF">RQP52_13085</name>
</gene>
<keyword evidence="3" id="KW-1185">Reference proteome</keyword>
<sequence length="182" mass="20313">MNKVIEINELALSDMDLAYQVFRRSIPNAFEQEGLVALTEVIAREIEGKRRMLHDALYTVGEAVRFLVARMDDNIVGVISFGPCNDDIIKCTDGRLKNVGELGSLYVLPEYQGRGIGSALIRAMANKLAEQGIDSFCLDSGYRHAQAKWLNKFGQPYTTVQDYWGPGSGHMVWFCKVANYVG</sequence>
<dbReference type="InterPro" id="IPR000182">
    <property type="entry name" value="GNAT_dom"/>
</dbReference>
<dbReference type="RefSeq" id="WP_315951989.1">
    <property type="nucleotide sequence ID" value="NZ_JAWCUD010000003.1"/>
</dbReference>
<dbReference type="EMBL" id="JAWCUD010000003">
    <property type="protein sequence ID" value="MDU0202034.1"/>
    <property type="molecule type" value="Genomic_DNA"/>
</dbReference>
<accession>A0ABU3RCL9</accession>
<comment type="caution">
    <text evidence="2">The sequence shown here is derived from an EMBL/GenBank/DDBJ whole genome shotgun (WGS) entry which is preliminary data.</text>
</comment>
<protein>
    <submittedName>
        <fullName evidence="2">GNAT family N-acetyltransferase</fullName>
        <ecNumber evidence="2">2.3.1.-</ecNumber>
    </submittedName>
</protein>
<dbReference type="Pfam" id="PF00583">
    <property type="entry name" value="Acetyltransf_1"/>
    <property type="match status" value="1"/>
</dbReference>
<dbReference type="EC" id="2.3.1.-" evidence="2"/>
<evidence type="ECO:0000313" key="3">
    <source>
        <dbReference type="Proteomes" id="UP001260980"/>
    </source>
</evidence>
<dbReference type="SUPFAM" id="SSF55729">
    <property type="entry name" value="Acyl-CoA N-acyltransferases (Nat)"/>
    <property type="match status" value="1"/>
</dbReference>
<evidence type="ECO:0000259" key="1">
    <source>
        <dbReference type="PROSITE" id="PS51186"/>
    </source>
</evidence>
<dbReference type="Proteomes" id="UP001260980">
    <property type="component" value="Unassembled WGS sequence"/>
</dbReference>
<proteinExistence type="predicted"/>
<dbReference type="PROSITE" id="PS51186">
    <property type="entry name" value="GNAT"/>
    <property type="match status" value="1"/>
</dbReference>
<dbReference type="CDD" id="cd04301">
    <property type="entry name" value="NAT_SF"/>
    <property type="match status" value="1"/>
</dbReference>
<feature type="domain" description="N-acetyltransferase" evidence="1">
    <location>
        <begin position="5"/>
        <end position="178"/>
    </location>
</feature>
<evidence type="ECO:0000313" key="2">
    <source>
        <dbReference type="EMBL" id="MDU0202034.1"/>
    </source>
</evidence>
<dbReference type="GO" id="GO:0016746">
    <property type="term" value="F:acyltransferase activity"/>
    <property type="evidence" value="ECO:0007669"/>
    <property type="project" value="UniProtKB-KW"/>
</dbReference>
<reference evidence="2 3" key="1">
    <citation type="submission" date="2023-10" db="EMBL/GenBank/DDBJ databases">
        <title>Paenibacillus strain PFR10 Genome sequencing and assembly.</title>
        <authorList>
            <person name="Kim I."/>
        </authorList>
    </citation>
    <scope>NUCLEOTIDE SEQUENCE [LARGE SCALE GENOMIC DNA]</scope>
    <source>
        <strain evidence="2 3">PFR10</strain>
    </source>
</reference>
<keyword evidence="2" id="KW-0012">Acyltransferase</keyword>
<dbReference type="InterPro" id="IPR016181">
    <property type="entry name" value="Acyl_CoA_acyltransferase"/>
</dbReference>
<organism evidence="2 3">
    <name type="scientific">Paenibacillus violae</name>
    <dbReference type="NCBI Taxonomy" id="3077234"/>
    <lineage>
        <taxon>Bacteria</taxon>
        <taxon>Bacillati</taxon>
        <taxon>Bacillota</taxon>
        <taxon>Bacilli</taxon>
        <taxon>Bacillales</taxon>
        <taxon>Paenibacillaceae</taxon>
        <taxon>Paenibacillus</taxon>
    </lineage>
</organism>
<name>A0ABU3RCL9_9BACL</name>
<dbReference type="Gene3D" id="3.40.630.30">
    <property type="match status" value="1"/>
</dbReference>